<protein>
    <submittedName>
        <fullName evidence="16">TonB-dependent receptor</fullName>
    </submittedName>
</protein>
<dbReference type="AlphaFoldDB" id="A0A5E8AJF8"/>
<dbReference type="Proteomes" id="UP000326857">
    <property type="component" value="Unassembled WGS sequence"/>
</dbReference>
<evidence type="ECO:0000256" key="11">
    <source>
        <dbReference type="PROSITE-ProRule" id="PRU01360"/>
    </source>
</evidence>
<comment type="similarity">
    <text evidence="11 12">Belongs to the TonB-dependent receptor family.</text>
</comment>
<evidence type="ECO:0000256" key="6">
    <source>
        <dbReference type="ARBA" id="ARBA00023004"/>
    </source>
</evidence>
<feature type="domain" description="TonB-dependent receptor plug" evidence="15">
    <location>
        <begin position="51"/>
        <end position="159"/>
    </location>
</feature>
<dbReference type="PANTHER" id="PTHR32552">
    <property type="entry name" value="FERRICHROME IRON RECEPTOR-RELATED"/>
    <property type="match status" value="1"/>
</dbReference>
<keyword evidence="2 11" id="KW-0813">Transport</keyword>
<keyword evidence="4" id="KW-0410">Iron transport</keyword>
<evidence type="ECO:0000256" key="4">
    <source>
        <dbReference type="ARBA" id="ARBA00022496"/>
    </source>
</evidence>
<keyword evidence="6" id="KW-0408">Iron</keyword>
<keyword evidence="13" id="KW-0732">Signal</keyword>
<evidence type="ECO:0000256" key="9">
    <source>
        <dbReference type="ARBA" id="ARBA00023136"/>
    </source>
</evidence>
<name>A0A5E8AJF8_9SPHN</name>
<feature type="signal peptide" evidence="13">
    <location>
        <begin position="1"/>
        <end position="24"/>
    </location>
</feature>
<evidence type="ECO:0000259" key="15">
    <source>
        <dbReference type="Pfam" id="PF07715"/>
    </source>
</evidence>
<evidence type="ECO:0000256" key="5">
    <source>
        <dbReference type="ARBA" id="ARBA00022692"/>
    </source>
</evidence>
<gene>
    <name evidence="16" type="ORF">SPHINGO391_510058</name>
</gene>
<dbReference type="SUPFAM" id="SSF56935">
    <property type="entry name" value="Porins"/>
    <property type="match status" value="1"/>
</dbReference>
<sequence length="752" mass="81250">MMKRSVLHHSVVLAALAMSAEAHAQQTAADQPPAPADGDIVVTAQRRSERLQDVPIAVTAITGDDLRERRIADVLDLSGRVPGLQIRSADNGANPRIFIRGVGLNDFNPATASAVGIYVNGVYVASTLAQRDAFFDLGQVEVLRGPQGTLYGRNTTGGAINVTTRQPGNTPEADLSLDYGRFNAVTLQGGISAPVATDLLAVRIAGLYQRDDGYMRDTLTGDRGNNVDRWALRGSAHFTPSSTITDDLTVNASRSTGGSLQAYARTLIPQTAAATGADGLCTPAFYTSGQCTNILGYANTSRNLYEGAYSFEGRDRVSLFGTGNTLSVDLGPVSLIAVTGFQHASRNDQEDTDASPVPVIAASYITRQDTFSQELRLQSNGHDRLRYVAGVYYAHDLIRNDSSLDVLPVLRNPTPDNPSGVDLAAGIGDFAWPSRQVTNSYAGFGQVDFDLTPRLTLTGGLRYSADRKRFDYRAEAAAGTIALFTFADTKTFGSWSGRAGLQYRFTDSANVYASYNRGTKSGGFFSGFAQDPSLIGPYKDETVDAYEVGAKTQWLDRRLGLNLSAFYYDYSDLQVYTSVVQGLITTQLFTNASAARIYGAELELTARPVDGLNLSASTSLLNATYRDFISQGADYSGNRLPSAPKVSVQGSAEYRRPIGTGAVIARADVSYRSKVFFDTTNDARLGDRARAFVDGRVGWQFAKDRYEIALWVRNIFDVPVISDITPLPALGFDAVVVGRPRTWGLSLRANYR</sequence>
<evidence type="ECO:0000256" key="8">
    <source>
        <dbReference type="ARBA" id="ARBA00023077"/>
    </source>
</evidence>
<evidence type="ECO:0000259" key="14">
    <source>
        <dbReference type="Pfam" id="PF00593"/>
    </source>
</evidence>
<dbReference type="InterPro" id="IPR000531">
    <property type="entry name" value="Beta-barrel_TonB"/>
</dbReference>
<evidence type="ECO:0000256" key="3">
    <source>
        <dbReference type="ARBA" id="ARBA00022452"/>
    </source>
</evidence>
<accession>A0A5E8AJF8</accession>
<keyword evidence="3 11" id="KW-1134">Transmembrane beta strand</keyword>
<dbReference type="EMBL" id="CABVLI010000047">
    <property type="protein sequence ID" value="VVT29131.1"/>
    <property type="molecule type" value="Genomic_DNA"/>
</dbReference>
<keyword evidence="9 11" id="KW-0472">Membrane</keyword>
<dbReference type="PANTHER" id="PTHR32552:SF81">
    <property type="entry name" value="TONB-DEPENDENT OUTER MEMBRANE RECEPTOR"/>
    <property type="match status" value="1"/>
</dbReference>
<feature type="chain" id="PRO_5023111314" evidence="13">
    <location>
        <begin position="25"/>
        <end position="752"/>
    </location>
</feature>
<proteinExistence type="inferred from homology"/>
<organism evidence="16 17">
    <name type="scientific">Sphingomonas aurantiaca</name>
    <dbReference type="NCBI Taxonomy" id="185949"/>
    <lineage>
        <taxon>Bacteria</taxon>
        <taxon>Pseudomonadati</taxon>
        <taxon>Pseudomonadota</taxon>
        <taxon>Alphaproteobacteria</taxon>
        <taxon>Sphingomonadales</taxon>
        <taxon>Sphingomonadaceae</taxon>
        <taxon>Sphingomonas</taxon>
    </lineage>
</organism>
<reference evidence="16 17" key="1">
    <citation type="submission" date="2019-09" db="EMBL/GenBank/DDBJ databases">
        <authorList>
            <person name="Dittami M. S."/>
        </authorList>
    </citation>
    <scope>NUCLEOTIDE SEQUENCE [LARGE SCALE GENOMIC DNA]</scope>
    <source>
        <strain evidence="16">SPHINGO391</strain>
    </source>
</reference>
<evidence type="ECO:0000313" key="17">
    <source>
        <dbReference type="Proteomes" id="UP000326857"/>
    </source>
</evidence>
<keyword evidence="8 12" id="KW-0798">TonB box</keyword>
<comment type="subcellular location">
    <subcellularLocation>
        <location evidence="1 11">Cell outer membrane</location>
        <topology evidence="1 11">Multi-pass membrane protein</topology>
    </subcellularLocation>
</comment>
<dbReference type="Pfam" id="PF07715">
    <property type="entry name" value="Plug"/>
    <property type="match status" value="1"/>
</dbReference>
<dbReference type="CDD" id="cd01347">
    <property type="entry name" value="ligand_gated_channel"/>
    <property type="match status" value="1"/>
</dbReference>
<dbReference type="Pfam" id="PF00593">
    <property type="entry name" value="TonB_dep_Rec_b-barrel"/>
    <property type="match status" value="1"/>
</dbReference>
<dbReference type="GO" id="GO:0006826">
    <property type="term" value="P:iron ion transport"/>
    <property type="evidence" value="ECO:0007669"/>
    <property type="project" value="UniProtKB-KW"/>
</dbReference>
<dbReference type="InterPro" id="IPR036942">
    <property type="entry name" value="Beta-barrel_TonB_sf"/>
</dbReference>
<dbReference type="InterPro" id="IPR012910">
    <property type="entry name" value="Plug_dom"/>
</dbReference>
<evidence type="ECO:0000256" key="1">
    <source>
        <dbReference type="ARBA" id="ARBA00004571"/>
    </source>
</evidence>
<dbReference type="PROSITE" id="PS52016">
    <property type="entry name" value="TONB_DEPENDENT_REC_3"/>
    <property type="match status" value="1"/>
</dbReference>
<evidence type="ECO:0000256" key="7">
    <source>
        <dbReference type="ARBA" id="ARBA00023065"/>
    </source>
</evidence>
<evidence type="ECO:0000256" key="10">
    <source>
        <dbReference type="ARBA" id="ARBA00023237"/>
    </source>
</evidence>
<evidence type="ECO:0000256" key="2">
    <source>
        <dbReference type="ARBA" id="ARBA00022448"/>
    </source>
</evidence>
<evidence type="ECO:0000256" key="13">
    <source>
        <dbReference type="SAM" id="SignalP"/>
    </source>
</evidence>
<dbReference type="Gene3D" id="2.40.170.20">
    <property type="entry name" value="TonB-dependent receptor, beta-barrel domain"/>
    <property type="match status" value="1"/>
</dbReference>
<evidence type="ECO:0000256" key="12">
    <source>
        <dbReference type="RuleBase" id="RU003357"/>
    </source>
</evidence>
<keyword evidence="5 11" id="KW-0812">Transmembrane</keyword>
<dbReference type="InterPro" id="IPR039426">
    <property type="entry name" value="TonB-dep_rcpt-like"/>
</dbReference>
<keyword evidence="10 11" id="KW-0998">Cell outer membrane</keyword>
<dbReference type="GO" id="GO:0009279">
    <property type="term" value="C:cell outer membrane"/>
    <property type="evidence" value="ECO:0007669"/>
    <property type="project" value="UniProtKB-SubCell"/>
</dbReference>
<evidence type="ECO:0000313" key="16">
    <source>
        <dbReference type="EMBL" id="VVT29131.1"/>
    </source>
</evidence>
<keyword evidence="16" id="KW-0675">Receptor</keyword>
<feature type="domain" description="TonB-dependent receptor-like beta-barrel" evidence="14">
    <location>
        <begin position="285"/>
        <end position="715"/>
    </location>
</feature>
<keyword evidence="7" id="KW-0406">Ion transport</keyword>